<dbReference type="GO" id="GO:0043190">
    <property type="term" value="C:ATP-binding cassette (ABC) transporter complex"/>
    <property type="evidence" value="ECO:0007669"/>
    <property type="project" value="InterPro"/>
</dbReference>
<gene>
    <name evidence="2" type="ORF">DB32_004245</name>
</gene>
<dbReference type="RefSeq" id="WP_240481232.1">
    <property type="nucleotide sequence ID" value="NZ_CP011125.1"/>
</dbReference>
<keyword evidence="3" id="KW-1185">Reference proteome</keyword>
<feature type="transmembrane region" description="Helical" evidence="1">
    <location>
        <begin position="94"/>
        <end position="116"/>
    </location>
</feature>
<dbReference type="Pfam" id="PF02405">
    <property type="entry name" value="MlaE"/>
    <property type="match status" value="1"/>
</dbReference>
<feature type="transmembrane region" description="Helical" evidence="1">
    <location>
        <begin position="20"/>
        <end position="39"/>
    </location>
</feature>
<feature type="transmembrane region" description="Helical" evidence="1">
    <location>
        <begin position="160"/>
        <end position="186"/>
    </location>
</feature>
<dbReference type="GO" id="GO:0005548">
    <property type="term" value="F:phospholipid transporter activity"/>
    <property type="evidence" value="ECO:0007669"/>
    <property type="project" value="TreeGrafter"/>
</dbReference>
<sequence length="265" mass="27743">MSTGEDEPFYLSVPSRIGGSLLHVSGELGGMIVLAARLLRRLLPPRVDRDELVKNLHKTGVRSVGIVTVTAIFVGAIMVIQAAPLVMRFNAKEIVGWGAGFATLREVGPLLIALMFSGRVGANNTAELGTMVVTDQIDALRALAIDPVSYLILPRVISMIVMLFLLTIVGDAVAIVGAIGAAKVLLDVDPRSFVSSLTVLLDEWDLATGLIKSVAFGVMIALTSCHFGLSVKGGAPGVGRAVNAAVVAAASGIFVLDYFSTYLLG</sequence>
<organism evidence="2 3">
    <name type="scientific">Sandaracinus amylolyticus</name>
    <dbReference type="NCBI Taxonomy" id="927083"/>
    <lineage>
        <taxon>Bacteria</taxon>
        <taxon>Pseudomonadati</taxon>
        <taxon>Myxococcota</taxon>
        <taxon>Polyangia</taxon>
        <taxon>Polyangiales</taxon>
        <taxon>Sandaracinaceae</taxon>
        <taxon>Sandaracinus</taxon>
    </lineage>
</organism>
<keyword evidence="1" id="KW-1133">Transmembrane helix</keyword>
<keyword evidence="1" id="KW-0812">Transmembrane</keyword>
<evidence type="ECO:0000256" key="1">
    <source>
        <dbReference type="SAM" id="Phobius"/>
    </source>
</evidence>
<keyword evidence="1" id="KW-0472">Membrane</keyword>
<dbReference type="STRING" id="927083.DB32_004245"/>
<feature type="transmembrane region" description="Helical" evidence="1">
    <location>
        <begin position="206"/>
        <end position="229"/>
    </location>
</feature>
<dbReference type="PANTHER" id="PTHR30188:SF4">
    <property type="entry name" value="PROTEIN TRIGALACTOSYLDIACYLGLYCEROL 1, CHLOROPLASTIC"/>
    <property type="match status" value="1"/>
</dbReference>
<dbReference type="InterPro" id="IPR030802">
    <property type="entry name" value="Permease_MalE"/>
</dbReference>
<dbReference type="Proteomes" id="UP000034883">
    <property type="component" value="Chromosome"/>
</dbReference>
<name>A0A0F6W4I5_9BACT</name>
<dbReference type="EMBL" id="CP011125">
    <property type="protein sequence ID" value="AKF07096.1"/>
    <property type="molecule type" value="Genomic_DNA"/>
</dbReference>
<protein>
    <submittedName>
        <fullName evidence="2">ABC-type transport protein in resistance to organic solvent</fullName>
    </submittedName>
</protein>
<evidence type="ECO:0000313" key="2">
    <source>
        <dbReference type="EMBL" id="AKF07096.1"/>
    </source>
</evidence>
<dbReference type="AlphaFoldDB" id="A0A0F6W4I5"/>
<accession>A0A0F6W4I5</accession>
<dbReference type="PANTHER" id="PTHR30188">
    <property type="entry name" value="ABC TRANSPORTER PERMEASE PROTEIN-RELATED"/>
    <property type="match status" value="1"/>
</dbReference>
<proteinExistence type="predicted"/>
<reference evidence="2 3" key="1">
    <citation type="submission" date="2015-03" db="EMBL/GenBank/DDBJ databases">
        <title>Genome assembly of Sandaracinus amylolyticus DSM 53668.</title>
        <authorList>
            <person name="Sharma G."/>
            <person name="Subramanian S."/>
        </authorList>
    </citation>
    <scope>NUCLEOTIDE SEQUENCE [LARGE SCALE GENOMIC DNA]</scope>
    <source>
        <strain evidence="2 3">DSM 53668</strain>
    </source>
</reference>
<feature type="transmembrane region" description="Helical" evidence="1">
    <location>
        <begin position="241"/>
        <end position="264"/>
    </location>
</feature>
<feature type="transmembrane region" description="Helical" evidence="1">
    <location>
        <begin position="60"/>
        <end position="82"/>
    </location>
</feature>
<evidence type="ECO:0000313" key="3">
    <source>
        <dbReference type="Proteomes" id="UP000034883"/>
    </source>
</evidence>
<dbReference type="KEGG" id="samy:DB32_004245"/>